<evidence type="ECO:0000313" key="6">
    <source>
        <dbReference type="EMBL" id="MFC3674155.1"/>
    </source>
</evidence>
<dbReference type="Gene3D" id="1.20.1250.20">
    <property type="entry name" value="MFS general substrate transporter like domains"/>
    <property type="match status" value="2"/>
</dbReference>
<evidence type="ECO:0000256" key="3">
    <source>
        <dbReference type="ARBA" id="ARBA00023136"/>
    </source>
</evidence>
<evidence type="ECO:0000256" key="1">
    <source>
        <dbReference type="ARBA" id="ARBA00022692"/>
    </source>
</evidence>
<dbReference type="InterPro" id="IPR052952">
    <property type="entry name" value="MFS-Transporter"/>
</dbReference>
<dbReference type="PANTHER" id="PTHR23527">
    <property type="entry name" value="BLL3282 PROTEIN"/>
    <property type="match status" value="1"/>
</dbReference>
<dbReference type="InterPro" id="IPR011701">
    <property type="entry name" value="MFS"/>
</dbReference>
<dbReference type="RefSeq" id="WP_379720594.1">
    <property type="nucleotide sequence ID" value="NZ_JBHRYJ010000001.1"/>
</dbReference>
<dbReference type="InterPro" id="IPR020846">
    <property type="entry name" value="MFS_dom"/>
</dbReference>
<feature type="transmembrane region" description="Helical" evidence="4">
    <location>
        <begin position="221"/>
        <end position="246"/>
    </location>
</feature>
<name>A0ABV7VAF0_9PROT</name>
<accession>A0ABV7VAF0</accession>
<keyword evidence="7" id="KW-1185">Reference proteome</keyword>
<evidence type="ECO:0000313" key="7">
    <source>
        <dbReference type="Proteomes" id="UP001595711"/>
    </source>
</evidence>
<reference evidence="7" key="1">
    <citation type="journal article" date="2019" name="Int. J. Syst. Evol. Microbiol.">
        <title>The Global Catalogue of Microorganisms (GCM) 10K type strain sequencing project: providing services to taxonomists for standard genome sequencing and annotation.</title>
        <authorList>
            <consortium name="The Broad Institute Genomics Platform"/>
            <consortium name="The Broad Institute Genome Sequencing Center for Infectious Disease"/>
            <person name="Wu L."/>
            <person name="Ma J."/>
        </authorList>
    </citation>
    <scope>NUCLEOTIDE SEQUENCE [LARGE SCALE GENOMIC DNA]</scope>
    <source>
        <strain evidence="7">KCTC 42182</strain>
    </source>
</reference>
<dbReference type="PROSITE" id="PS50850">
    <property type="entry name" value="MFS"/>
    <property type="match status" value="1"/>
</dbReference>
<dbReference type="Proteomes" id="UP001595711">
    <property type="component" value="Unassembled WGS sequence"/>
</dbReference>
<organism evidence="6 7">
    <name type="scientific">Ferrovibrio xuzhouensis</name>
    <dbReference type="NCBI Taxonomy" id="1576914"/>
    <lineage>
        <taxon>Bacteria</taxon>
        <taxon>Pseudomonadati</taxon>
        <taxon>Pseudomonadota</taxon>
        <taxon>Alphaproteobacteria</taxon>
        <taxon>Rhodospirillales</taxon>
        <taxon>Rhodospirillaceae</taxon>
        <taxon>Ferrovibrio</taxon>
    </lineage>
</organism>
<feature type="transmembrane region" description="Helical" evidence="4">
    <location>
        <begin position="136"/>
        <end position="158"/>
    </location>
</feature>
<dbReference type="SUPFAM" id="SSF103473">
    <property type="entry name" value="MFS general substrate transporter"/>
    <property type="match status" value="1"/>
</dbReference>
<comment type="caution">
    <text evidence="6">The sequence shown here is derived from an EMBL/GenBank/DDBJ whole genome shotgun (WGS) entry which is preliminary data.</text>
</comment>
<dbReference type="InterPro" id="IPR036259">
    <property type="entry name" value="MFS_trans_sf"/>
</dbReference>
<feature type="domain" description="Major facilitator superfamily (MFS) profile" evidence="5">
    <location>
        <begin position="11"/>
        <end position="403"/>
    </location>
</feature>
<proteinExistence type="predicted"/>
<evidence type="ECO:0000256" key="4">
    <source>
        <dbReference type="SAM" id="Phobius"/>
    </source>
</evidence>
<evidence type="ECO:0000259" key="5">
    <source>
        <dbReference type="PROSITE" id="PS50850"/>
    </source>
</evidence>
<dbReference type="Pfam" id="PF07690">
    <property type="entry name" value="MFS_1"/>
    <property type="match status" value="1"/>
</dbReference>
<feature type="transmembrane region" description="Helical" evidence="4">
    <location>
        <begin position="52"/>
        <end position="74"/>
    </location>
</feature>
<keyword evidence="1 4" id="KW-0812">Transmembrane</keyword>
<keyword evidence="3 4" id="KW-0472">Membrane</keyword>
<dbReference type="EMBL" id="JBHRYJ010000001">
    <property type="protein sequence ID" value="MFC3674155.1"/>
    <property type="molecule type" value="Genomic_DNA"/>
</dbReference>
<protein>
    <submittedName>
        <fullName evidence="6">MFS transporter</fullName>
    </submittedName>
</protein>
<feature type="transmembrane region" description="Helical" evidence="4">
    <location>
        <begin position="252"/>
        <end position="275"/>
    </location>
</feature>
<feature type="transmembrane region" description="Helical" evidence="4">
    <location>
        <begin position="343"/>
        <end position="366"/>
    </location>
</feature>
<gene>
    <name evidence="6" type="ORF">ACFOOQ_01290</name>
</gene>
<keyword evidence="2 4" id="KW-1133">Transmembrane helix</keyword>
<feature type="transmembrane region" description="Helical" evidence="4">
    <location>
        <begin position="378"/>
        <end position="396"/>
    </location>
</feature>
<sequence length="405" mass="41778">MTDHPAPPAALPVWSVLTATLTTQSLTTLCALALSAVAPKAAADLGVGPALVGYQVSLVYTGAVISSLVGSGFVHRLGATRTSQIALWLAAAGCLLSSLGSLPALAVGAFIIGLGYGGTNPAASHLLARVNSGRHMNLIFSIKQCGVPVGGMLAGLLIPPITLAIHWRAGLITCALLAMAVSAGLMLCRAGWDGDRQRAARLFLSPLAGLRLIWQHHILRWLALCSFAFSAVQLSLISLLVTYLVTEVQLSLVTAGGLLAIAQISGAAGRIGWGWLADRLRSGSKALILNGLLAAVAAVVTALVTVDWPWLWIAVLVAVFGFCAVGWNGVFIAVIARQAPRQSIGLATGATLSITFAGVIVGPSGFAALHDGLGLSYAHGYILMAVITLVGVWCMVEARKGIPPR</sequence>
<feature type="transmembrane region" description="Helical" evidence="4">
    <location>
        <begin position="170"/>
        <end position="192"/>
    </location>
</feature>
<dbReference type="PANTHER" id="PTHR23527:SF1">
    <property type="entry name" value="BLL3282 PROTEIN"/>
    <property type="match status" value="1"/>
</dbReference>
<feature type="transmembrane region" description="Helical" evidence="4">
    <location>
        <begin position="310"/>
        <end position="336"/>
    </location>
</feature>
<feature type="transmembrane region" description="Helical" evidence="4">
    <location>
        <begin position="86"/>
        <end position="116"/>
    </location>
</feature>
<feature type="transmembrane region" description="Helical" evidence="4">
    <location>
        <begin position="287"/>
        <end position="304"/>
    </location>
</feature>
<evidence type="ECO:0000256" key="2">
    <source>
        <dbReference type="ARBA" id="ARBA00022989"/>
    </source>
</evidence>